<keyword evidence="10" id="KW-1185">Reference proteome</keyword>
<name>A0A106DW92_9BURK</name>
<dbReference type="CDD" id="cd00082">
    <property type="entry name" value="HisKA"/>
    <property type="match status" value="1"/>
</dbReference>
<evidence type="ECO:0000313" key="9">
    <source>
        <dbReference type="EMBL" id="KVV41158.1"/>
    </source>
</evidence>
<dbReference type="EC" id="2.7.13.3" evidence="3"/>
<feature type="domain" description="Histidine kinase" evidence="8">
    <location>
        <begin position="570"/>
        <end position="781"/>
    </location>
</feature>
<reference evidence="9 10" key="1">
    <citation type="submission" date="2015-11" db="EMBL/GenBank/DDBJ databases">
        <title>Expanding the genomic diversity of Burkholderia species for the development of highly accurate diagnostics.</title>
        <authorList>
            <person name="Sahl J."/>
            <person name="Keim P."/>
            <person name="Wagner D."/>
        </authorList>
    </citation>
    <scope>NUCLEOTIDE SEQUENCE [LARGE SCALE GENOMIC DNA]</scope>
    <source>
        <strain evidence="9 10">MSMB1301WGS</strain>
    </source>
</reference>
<dbReference type="PANTHER" id="PTHR43047">
    <property type="entry name" value="TWO-COMPONENT HISTIDINE PROTEIN KINASE"/>
    <property type="match status" value="1"/>
</dbReference>
<evidence type="ECO:0000313" key="10">
    <source>
        <dbReference type="Proteomes" id="UP000062317"/>
    </source>
</evidence>
<dbReference type="FunFam" id="3.30.565.10:FF:000006">
    <property type="entry name" value="Sensor histidine kinase WalK"/>
    <property type="match status" value="1"/>
</dbReference>
<feature type="transmembrane region" description="Helical" evidence="7">
    <location>
        <begin position="326"/>
        <end position="345"/>
    </location>
</feature>
<dbReference type="PRINTS" id="PR00344">
    <property type="entry name" value="BCTRLSENSOR"/>
</dbReference>
<comment type="caution">
    <text evidence="9">The sequence shown here is derived from an EMBL/GenBank/DDBJ whole genome shotgun (WGS) entry which is preliminary data.</text>
</comment>
<evidence type="ECO:0000256" key="6">
    <source>
        <dbReference type="ARBA" id="ARBA00022777"/>
    </source>
</evidence>
<dbReference type="GO" id="GO:0009927">
    <property type="term" value="F:histidine phosphotransfer kinase activity"/>
    <property type="evidence" value="ECO:0007669"/>
    <property type="project" value="TreeGrafter"/>
</dbReference>
<dbReference type="GO" id="GO:0005886">
    <property type="term" value="C:plasma membrane"/>
    <property type="evidence" value="ECO:0007669"/>
    <property type="project" value="UniProtKB-SubCell"/>
</dbReference>
<evidence type="ECO:0000256" key="1">
    <source>
        <dbReference type="ARBA" id="ARBA00000085"/>
    </source>
</evidence>
<gene>
    <name evidence="9" type="ORF">WT27_12570</name>
</gene>
<evidence type="ECO:0000256" key="7">
    <source>
        <dbReference type="SAM" id="Phobius"/>
    </source>
</evidence>
<dbReference type="Pfam" id="PF05226">
    <property type="entry name" value="CHASE2"/>
    <property type="match status" value="1"/>
</dbReference>
<comment type="subcellular location">
    <subcellularLocation>
        <location evidence="2">Cell inner membrane</location>
        <topology evidence="2">Multi-pass membrane protein</topology>
    </subcellularLocation>
</comment>
<dbReference type="AlphaFoldDB" id="A0A106DW92"/>
<feature type="transmembrane region" description="Helical" evidence="7">
    <location>
        <begin position="300"/>
        <end position="319"/>
    </location>
</feature>
<dbReference type="PIRSF" id="PIRSF037347">
    <property type="entry name" value="STHK_CHASE2_PAS_prd"/>
    <property type="match status" value="1"/>
</dbReference>
<dbReference type="InterPro" id="IPR036890">
    <property type="entry name" value="HATPase_C_sf"/>
</dbReference>
<evidence type="ECO:0000256" key="5">
    <source>
        <dbReference type="ARBA" id="ARBA00022679"/>
    </source>
</evidence>
<dbReference type="SUPFAM" id="SSF47384">
    <property type="entry name" value="Homodimeric domain of signal transducing histidine kinase"/>
    <property type="match status" value="1"/>
</dbReference>
<dbReference type="EMBL" id="LPEQ01000111">
    <property type="protein sequence ID" value="KVV41158.1"/>
    <property type="molecule type" value="Genomic_DNA"/>
</dbReference>
<dbReference type="InterPro" id="IPR007890">
    <property type="entry name" value="CHASE2"/>
</dbReference>
<dbReference type="PROSITE" id="PS50109">
    <property type="entry name" value="HIS_KIN"/>
    <property type="match status" value="1"/>
</dbReference>
<keyword evidence="6 9" id="KW-0418">Kinase</keyword>
<comment type="catalytic activity">
    <reaction evidence="1">
        <text>ATP + protein L-histidine = ADP + protein N-phospho-L-histidine.</text>
        <dbReference type="EC" id="2.7.13.3"/>
    </reaction>
</comment>
<dbReference type="InterPro" id="IPR036097">
    <property type="entry name" value="HisK_dim/P_sf"/>
</dbReference>
<dbReference type="GO" id="GO:0000155">
    <property type="term" value="F:phosphorelay sensor kinase activity"/>
    <property type="evidence" value="ECO:0007669"/>
    <property type="project" value="InterPro"/>
</dbReference>
<dbReference type="Gene3D" id="3.30.565.10">
    <property type="entry name" value="Histidine kinase-like ATPase, C-terminal domain"/>
    <property type="match status" value="1"/>
</dbReference>
<dbReference type="Pfam" id="PF02518">
    <property type="entry name" value="HATPase_c"/>
    <property type="match status" value="1"/>
</dbReference>
<dbReference type="InterPro" id="IPR004358">
    <property type="entry name" value="Sig_transdc_His_kin-like_C"/>
</dbReference>
<dbReference type="InterPro" id="IPR017181">
    <property type="entry name" value="Sig_transdc_His_kin_CHASE2"/>
</dbReference>
<evidence type="ECO:0000256" key="2">
    <source>
        <dbReference type="ARBA" id="ARBA00004429"/>
    </source>
</evidence>
<organism evidence="9 10">
    <name type="scientific">Burkholderia territorii</name>
    <dbReference type="NCBI Taxonomy" id="1503055"/>
    <lineage>
        <taxon>Bacteria</taxon>
        <taxon>Pseudomonadati</taxon>
        <taxon>Pseudomonadota</taxon>
        <taxon>Betaproteobacteria</taxon>
        <taxon>Burkholderiales</taxon>
        <taxon>Burkholderiaceae</taxon>
        <taxon>Burkholderia</taxon>
        <taxon>Burkholderia cepacia complex</taxon>
    </lineage>
</organism>
<dbReference type="Proteomes" id="UP000062317">
    <property type="component" value="Unassembled WGS sequence"/>
</dbReference>
<dbReference type="SUPFAM" id="SSF55874">
    <property type="entry name" value="ATPase domain of HSP90 chaperone/DNA topoisomerase II/histidine kinase"/>
    <property type="match status" value="1"/>
</dbReference>
<evidence type="ECO:0000259" key="8">
    <source>
        <dbReference type="PROSITE" id="PS50109"/>
    </source>
</evidence>
<dbReference type="SMART" id="SM01080">
    <property type="entry name" value="CHASE2"/>
    <property type="match status" value="1"/>
</dbReference>
<keyword evidence="7" id="KW-0812">Transmembrane</keyword>
<keyword evidence="4" id="KW-0597">Phosphoprotein</keyword>
<keyword evidence="7" id="KW-1133">Transmembrane helix</keyword>
<dbReference type="InterPro" id="IPR003594">
    <property type="entry name" value="HATPase_dom"/>
</dbReference>
<dbReference type="InterPro" id="IPR005467">
    <property type="entry name" value="His_kinase_dom"/>
</dbReference>
<dbReference type="PANTHER" id="PTHR43047:SF72">
    <property type="entry name" value="OSMOSENSING HISTIDINE PROTEIN KINASE SLN1"/>
    <property type="match status" value="1"/>
</dbReference>
<proteinExistence type="predicted"/>
<dbReference type="SMART" id="SM00387">
    <property type="entry name" value="HATPase_c"/>
    <property type="match status" value="1"/>
</dbReference>
<sequence>MMLADNSRVPGDFVRECVLTGSFVLLLCVALTISGVLRRADLFFFDVVQSLLQRPSPQKIVLIAIDGASAKALGGWPVKRADYATLINRLTAAGAAAIGLDVALTHPGRILPAGDAWLASAIERNGRVVLPAVVDDEGDGSPNVVPPLEPIARGAFAIAQVNAAPNADGVSRSFYLREGPPNIDYEHMSASLLRASGVRFTECDEPPVRHATRWTSACRRYVPLGSTPSYHTVRFVDALEGHVDPGLFEDAIVLVGPTAGTADTHFVTPGWEPPSRAGVEFVAQATHALASGSLVRIASWAVQFLFSLSVLPWLCAALCALGPRAALLACAAAALAACAVSLLVLKTAHLFCFPATSVATCLLAYAFNAWRRQETLLRYLTREAERAIADPSLPGDVPSHTNAIDPFRRRVIVMTAMIARLRRSAHLISEWMNSLPEATLVASGSGAVMLANRRALRLYESGAAQRDVSSPATGRHAAQVLRDMTASDDAARYVQRALQTLANAIGNTASGEPPAPMDGLEIVDGKQRSLLVKCAIVPAHEASDAMLIFHVADLTPMRAAERQRDTALRFLSHDMRSPQAAILALIEQRREVPAALSEARFTDLVGHYARTTLTLADQFLLLARAQARSPQAAEVDIVPLLGDATDDLWAHASAKRIKIRLIAEPGMLVVADALLLRRAFANLIDNAIRFSPEGATVTVAADESGERWRVTVADTGIGIPSHQLPDLFTEFFRVDTSGATAGHGLGLAFVKQVVDALGGEIRVESAIARGSVFTLLLLPRNTTFRNG</sequence>
<evidence type="ECO:0000256" key="4">
    <source>
        <dbReference type="ARBA" id="ARBA00022553"/>
    </source>
</evidence>
<keyword evidence="7" id="KW-0472">Membrane</keyword>
<keyword evidence="5" id="KW-0808">Transferase</keyword>
<dbReference type="InterPro" id="IPR003661">
    <property type="entry name" value="HisK_dim/P_dom"/>
</dbReference>
<evidence type="ECO:0000256" key="3">
    <source>
        <dbReference type="ARBA" id="ARBA00012438"/>
    </source>
</evidence>
<dbReference type="CDD" id="cd00075">
    <property type="entry name" value="HATPase"/>
    <property type="match status" value="1"/>
</dbReference>
<protein>
    <recommendedName>
        <fullName evidence="3">histidine kinase</fullName>
        <ecNumber evidence="3">2.7.13.3</ecNumber>
    </recommendedName>
</protein>
<accession>A0A106DW92</accession>